<dbReference type="InterPro" id="IPR014710">
    <property type="entry name" value="RmlC-like_jellyroll"/>
</dbReference>
<dbReference type="EMBL" id="JJOA01000034">
    <property type="protein sequence ID" value="KEA55999.1"/>
    <property type="molecule type" value="Genomic_DNA"/>
</dbReference>
<feature type="domain" description="Pirin N-terminal" evidence="3">
    <location>
        <begin position="45"/>
        <end position="133"/>
    </location>
</feature>
<organism evidence="4">
    <name type="scientific">Burkholderia cenocepacia</name>
    <dbReference type="NCBI Taxonomy" id="95486"/>
    <lineage>
        <taxon>Bacteria</taxon>
        <taxon>Pseudomonadati</taxon>
        <taxon>Pseudomonadota</taxon>
        <taxon>Betaproteobacteria</taxon>
        <taxon>Burkholderiales</taxon>
        <taxon>Burkholderiaceae</taxon>
        <taxon>Burkholderia</taxon>
        <taxon>Burkholderia cepacia complex</taxon>
    </lineage>
</organism>
<dbReference type="Gene3D" id="2.60.120.10">
    <property type="entry name" value="Jelly Rolls"/>
    <property type="match status" value="1"/>
</dbReference>
<name>A0A071M4Y8_9BURK</name>
<evidence type="ECO:0000256" key="1">
    <source>
        <dbReference type="ARBA" id="ARBA00008416"/>
    </source>
</evidence>
<dbReference type="Pfam" id="PF02678">
    <property type="entry name" value="Pirin"/>
    <property type="match status" value="1"/>
</dbReference>
<sequence>MTTSTTGSENAQFPLKHEQRSRGIVRRARGLGNGSITRLVSPSDLGRLIKPFVFLDLFESNGSHARPLEFGWHPHSGIATVTVVLDGAVQYAETTGNAGVLPAGGVEWMQAGGGVWHTGTFDTAPLRGFQLWVALPPDLENAPTRSQYVMPEQVPGAGPVRVILGTYDGMTSPVDAPPMTYLVVTLKDGEHWAFVPPPGQDVAWVSVMDGALRASSRITRGEVAIFERAETAIELVAEGDTRFVLGSATQHPYELVLGHYSVHTSVDALQRGEAEIRRIGRQLRAEGKQSGALQSI</sequence>
<comment type="caution">
    <text evidence="4">The sequence shown here is derived from an EMBL/GenBank/DDBJ whole genome shotgun (WGS) entry which is preliminary data.</text>
</comment>
<accession>A0A071M4Y8</accession>
<dbReference type="SUPFAM" id="SSF51182">
    <property type="entry name" value="RmlC-like cupins"/>
    <property type="match status" value="1"/>
</dbReference>
<dbReference type="OrthoDB" id="321327at2"/>
<dbReference type="PANTHER" id="PTHR13903:SF8">
    <property type="entry name" value="PIRIN"/>
    <property type="match status" value="1"/>
</dbReference>
<evidence type="ECO:0000259" key="3">
    <source>
        <dbReference type="Pfam" id="PF02678"/>
    </source>
</evidence>
<reference evidence="4" key="1">
    <citation type="submission" date="2014-04" db="EMBL/GenBank/DDBJ databases">
        <title>In planta biocontrol of soil-borne Fusarium wilt of banana through a plant endophytic bacterium, Burkholderia cenocepacia 869T2.</title>
        <authorList>
            <person name="Ho Y.-N."/>
            <person name="Chiang H.-M."/>
            <person name="Chao C.-P."/>
            <person name="Su C.-C."/>
            <person name="Hsu H.-F."/>
            <person name="Guo C.-T."/>
            <person name="Hsieh J.-L."/>
            <person name="Huang C.-C."/>
        </authorList>
    </citation>
    <scope>NUCLEOTIDE SEQUENCE [LARGE SCALE GENOMIC DNA]</scope>
    <source>
        <strain evidence="4">869T2</strain>
    </source>
</reference>
<dbReference type="PANTHER" id="PTHR13903">
    <property type="entry name" value="PIRIN-RELATED"/>
    <property type="match status" value="1"/>
</dbReference>
<protein>
    <submittedName>
        <fullName evidence="4">Pirin</fullName>
    </submittedName>
</protein>
<dbReference type="PIRSF" id="PIRSF006232">
    <property type="entry name" value="Pirin"/>
    <property type="match status" value="1"/>
</dbReference>
<evidence type="ECO:0000313" key="4">
    <source>
        <dbReference type="EMBL" id="KEA55999.1"/>
    </source>
</evidence>
<comment type="similarity">
    <text evidence="1 2">Belongs to the pirin family.</text>
</comment>
<dbReference type="AlphaFoldDB" id="A0A071M4Y8"/>
<dbReference type="InterPro" id="IPR012093">
    <property type="entry name" value="Pirin"/>
</dbReference>
<proteinExistence type="inferred from homology"/>
<dbReference type="InterPro" id="IPR011051">
    <property type="entry name" value="RmlC_Cupin_sf"/>
</dbReference>
<gene>
    <name evidence="4" type="ORF">DT99_30155</name>
</gene>
<evidence type="ECO:0000256" key="2">
    <source>
        <dbReference type="RuleBase" id="RU003457"/>
    </source>
</evidence>
<dbReference type="InterPro" id="IPR003829">
    <property type="entry name" value="Pirin_N_dom"/>
</dbReference>